<dbReference type="AlphaFoldDB" id="A0A1Y2B392"/>
<dbReference type="Proteomes" id="UP000193642">
    <property type="component" value="Unassembled WGS sequence"/>
</dbReference>
<evidence type="ECO:0000313" key="6">
    <source>
        <dbReference type="EMBL" id="ORY29293.1"/>
    </source>
</evidence>
<proteinExistence type="predicted"/>
<feature type="transmembrane region" description="Helical" evidence="5">
    <location>
        <begin position="83"/>
        <end position="103"/>
    </location>
</feature>
<dbReference type="Pfam" id="PF05653">
    <property type="entry name" value="Mg_trans_NIPA"/>
    <property type="match status" value="1"/>
</dbReference>
<evidence type="ECO:0000256" key="4">
    <source>
        <dbReference type="ARBA" id="ARBA00023136"/>
    </source>
</evidence>
<dbReference type="SUPFAM" id="SSF103481">
    <property type="entry name" value="Multidrug resistance efflux transporter EmrE"/>
    <property type="match status" value="1"/>
</dbReference>
<feature type="transmembrane region" description="Helical" evidence="5">
    <location>
        <begin position="57"/>
        <end position="77"/>
    </location>
</feature>
<dbReference type="PANTHER" id="PTHR12570">
    <property type="match status" value="1"/>
</dbReference>
<comment type="subcellular location">
    <subcellularLocation>
        <location evidence="1">Membrane</location>
        <topology evidence="1">Multi-pass membrane protein</topology>
    </subcellularLocation>
</comment>
<keyword evidence="4 5" id="KW-0472">Membrane</keyword>
<feature type="transmembrane region" description="Helical" evidence="5">
    <location>
        <begin position="110"/>
        <end position="130"/>
    </location>
</feature>
<organism evidence="6 7">
    <name type="scientific">Rhizoclosmatium globosum</name>
    <dbReference type="NCBI Taxonomy" id="329046"/>
    <lineage>
        <taxon>Eukaryota</taxon>
        <taxon>Fungi</taxon>
        <taxon>Fungi incertae sedis</taxon>
        <taxon>Chytridiomycota</taxon>
        <taxon>Chytridiomycota incertae sedis</taxon>
        <taxon>Chytridiomycetes</taxon>
        <taxon>Chytridiales</taxon>
        <taxon>Chytriomycetaceae</taxon>
        <taxon>Rhizoclosmatium</taxon>
    </lineage>
</organism>
<keyword evidence="7" id="KW-1185">Reference proteome</keyword>
<gene>
    <name evidence="6" type="ORF">BCR33DRAFT_685809</name>
</gene>
<dbReference type="InterPro" id="IPR037185">
    <property type="entry name" value="EmrE-like"/>
</dbReference>
<dbReference type="OrthoDB" id="6428174at2759"/>
<dbReference type="PANTHER" id="PTHR12570:SF92">
    <property type="entry name" value="SPICHTHYIN, ISOFORM B"/>
    <property type="match status" value="1"/>
</dbReference>
<dbReference type="GO" id="GO:0015095">
    <property type="term" value="F:magnesium ion transmembrane transporter activity"/>
    <property type="evidence" value="ECO:0007669"/>
    <property type="project" value="InterPro"/>
</dbReference>
<evidence type="ECO:0000256" key="3">
    <source>
        <dbReference type="ARBA" id="ARBA00022989"/>
    </source>
</evidence>
<comment type="caution">
    <text evidence="6">The sequence shown here is derived from an EMBL/GenBank/DDBJ whole genome shotgun (WGS) entry which is preliminary data.</text>
</comment>
<sequence>MSDTDGTSISELPSWQNVIGIVLAISSSLFLGSSVVLRKRGLIQVEAKGTGTYLQNACWWIGMMLQAVGELCNFGAYAFSPTILVAPLGTLAIVFNAILSHFVLHDALSFLGKVGCALCVLGVVSIVTHVNPSLQSSTIPDFMSNVIHPVFLTYFICIILLILWLKFYAEPRYSKDSPFVYIAMSSCGGSFLVLSAQGVGSSIVTSAKNWNTNNQFLQWPLYPLIVFMCLAVVFQIVYLNKALAQNSSAVIYPVSYVSFTGMTLVSSAFLYRTVPISSVDAAISVACGFLVIVCGVIVLYTSQKKKAEPINTVPTKPFAELTSRL</sequence>
<dbReference type="InterPro" id="IPR008521">
    <property type="entry name" value="Mg_trans_NIPA"/>
</dbReference>
<evidence type="ECO:0000256" key="1">
    <source>
        <dbReference type="ARBA" id="ARBA00004141"/>
    </source>
</evidence>
<protein>
    <submittedName>
        <fullName evidence="6">DUF803-domain-containing protein</fullName>
    </submittedName>
</protein>
<evidence type="ECO:0000256" key="5">
    <source>
        <dbReference type="SAM" id="Phobius"/>
    </source>
</evidence>
<feature type="transmembrane region" description="Helical" evidence="5">
    <location>
        <begin position="150"/>
        <end position="167"/>
    </location>
</feature>
<feature type="transmembrane region" description="Helical" evidence="5">
    <location>
        <begin position="18"/>
        <end position="37"/>
    </location>
</feature>
<evidence type="ECO:0000313" key="7">
    <source>
        <dbReference type="Proteomes" id="UP000193642"/>
    </source>
</evidence>
<dbReference type="GO" id="GO:0016020">
    <property type="term" value="C:membrane"/>
    <property type="evidence" value="ECO:0007669"/>
    <property type="project" value="UniProtKB-SubCell"/>
</dbReference>
<feature type="transmembrane region" description="Helical" evidence="5">
    <location>
        <begin position="281"/>
        <end position="300"/>
    </location>
</feature>
<accession>A0A1Y2B392</accession>
<keyword evidence="2 5" id="KW-0812">Transmembrane</keyword>
<feature type="transmembrane region" description="Helical" evidence="5">
    <location>
        <begin position="179"/>
        <end position="199"/>
    </location>
</feature>
<name>A0A1Y2B392_9FUNG</name>
<reference evidence="6 7" key="1">
    <citation type="submission" date="2016-07" db="EMBL/GenBank/DDBJ databases">
        <title>Pervasive Adenine N6-methylation of Active Genes in Fungi.</title>
        <authorList>
            <consortium name="DOE Joint Genome Institute"/>
            <person name="Mondo S.J."/>
            <person name="Dannebaum R.O."/>
            <person name="Kuo R.C."/>
            <person name="Labutti K."/>
            <person name="Haridas S."/>
            <person name="Kuo A."/>
            <person name="Salamov A."/>
            <person name="Ahrendt S.R."/>
            <person name="Lipzen A."/>
            <person name="Sullivan W."/>
            <person name="Andreopoulos W.B."/>
            <person name="Clum A."/>
            <person name="Lindquist E."/>
            <person name="Daum C."/>
            <person name="Ramamoorthy G.K."/>
            <person name="Gryganskyi A."/>
            <person name="Culley D."/>
            <person name="Magnuson J.K."/>
            <person name="James T.Y."/>
            <person name="O'Malley M.A."/>
            <person name="Stajich J.E."/>
            <person name="Spatafora J.W."/>
            <person name="Visel A."/>
            <person name="Grigoriev I.V."/>
        </authorList>
    </citation>
    <scope>NUCLEOTIDE SEQUENCE [LARGE SCALE GENOMIC DNA]</scope>
    <source>
        <strain evidence="6 7">JEL800</strain>
    </source>
</reference>
<feature type="transmembrane region" description="Helical" evidence="5">
    <location>
        <begin position="219"/>
        <end position="238"/>
    </location>
</feature>
<dbReference type="EMBL" id="MCGO01000089">
    <property type="protein sequence ID" value="ORY29293.1"/>
    <property type="molecule type" value="Genomic_DNA"/>
</dbReference>
<feature type="transmembrane region" description="Helical" evidence="5">
    <location>
        <begin position="250"/>
        <end position="269"/>
    </location>
</feature>
<evidence type="ECO:0000256" key="2">
    <source>
        <dbReference type="ARBA" id="ARBA00022692"/>
    </source>
</evidence>
<keyword evidence="3 5" id="KW-1133">Transmembrane helix</keyword>